<keyword evidence="2" id="KW-1185">Reference proteome</keyword>
<gene>
    <name evidence="1" type="ORF">F511_23602</name>
</gene>
<name>A0A2Z7CS37_9LAMI</name>
<sequence>MVKSLATSSHDPLGVTDNACKNQLVMVNVEYDPYSSNILSESTIIGKSRVARDSIAMHTSWRSNSDIACATRWSLRKDSADGIRVEFYRVLLRSVYDSVLISWYDVVELHSIISADEDISRYFLRRVQQLVSLFVEDDDTTTFKLVGTTSLGCQGKDQQMLS</sequence>
<dbReference type="Proteomes" id="UP000250235">
    <property type="component" value="Unassembled WGS sequence"/>
</dbReference>
<evidence type="ECO:0000313" key="1">
    <source>
        <dbReference type="EMBL" id="KZV47484.1"/>
    </source>
</evidence>
<evidence type="ECO:0000313" key="2">
    <source>
        <dbReference type="Proteomes" id="UP000250235"/>
    </source>
</evidence>
<organism evidence="1 2">
    <name type="scientific">Dorcoceras hygrometricum</name>
    <dbReference type="NCBI Taxonomy" id="472368"/>
    <lineage>
        <taxon>Eukaryota</taxon>
        <taxon>Viridiplantae</taxon>
        <taxon>Streptophyta</taxon>
        <taxon>Embryophyta</taxon>
        <taxon>Tracheophyta</taxon>
        <taxon>Spermatophyta</taxon>
        <taxon>Magnoliopsida</taxon>
        <taxon>eudicotyledons</taxon>
        <taxon>Gunneridae</taxon>
        <taxon>Pentapetalae</taxon>
        <taxon>asterids</taxon>
        <taxon>lamiids</taxon>
        <taxon>Lamiales</taxon>
        <taxon>Gesneriaceae</taxon>
        <taxon>Didymocarpoideae</taxon>
        <taxon>Trichosporeae</taxon>
        <taxon>Loxocarpinae</taxon>
        <taxon>Dorcoceras</taxon>
    </lineage>
</organism>
<dbReference type="AlphaFoldDB" id="A0A2Z7CS37"/>
<reference evidence="1 2" key="1">
    <citation type="journal article" date="2015" name="Proc. Natl. Acad. Sci. U.S.A.">
        <title>The resurrection genome of Boea hygrometrica: A blueprint for survival of dehydration.</title>
        <authorList>
            <person name="Xiao L."/>
            <person name="Yang G."/>
            <person name="Zhang L."/>
            <person name="Yang X."/>
            <person name="Zhao S."/>
            <person name="Ji Z."/>
            <person name="Zhou Q."/>
            <person name="Hu M."/>
            <person name="Wang Y."/>
            <person name="Chen M."/>
            <person name="Xu Y."/>
            <person name="Jin H."/>
            <person name="Xiao X."/>
            <person name="Hu G."/>
            <person name="Bao F."/>
            <person name="Hu Y."/>
            <person name="Wan P."/>
            <person name="Li L."/>
            <person name="Deng X."/>
            <person name="Kuang T."/>
            <person name="Xiang C."/>
            <person name="Zhu J.K."/>
            <person name="Oliver M.J."/>
            <person name="He Y."/>
        </authorList>
    </citation>
    <scope>NUCLEOTIDE SEQUENCE [LARGE SCALE GENOMIC DNA]</scope>
    <source>
        <strain evidence="2">cv. XS01</strain>
    </source>
</reference>
<protein>
    <submittedName>
        <fullName evidence="1">Uncharacterized protein</fullName>
    </submittedName>
</protein>
<accession>A0A2Z7CS37</accession>
<dbReference type="EMBL" id="KQ995277">
    <property type="protein sequence ID" value="KZV47484.1"/>
    <property type="molecule type" value="Genomic_DNA"/>
</dbReference>
<proteinExistence type="predicted"/>